<accession>A0A016TN21</accession>
<organism evidence="1 2">
    <name type="scientific">Ancylostoma ceylanicum</name>
    <dbReference type="NCBI Taxonomy" id="53326"/>
    <lineage>
        <taxon>Eukaryota</taxon>
        <taxon>Metazoa</taxon>
        <taxon>Ecdysozoa</taxon>
        <taxon>Nematoda</taxon>
        <taxon>Chromadorea</taxon>
        <taxon>Rhabditida</taxon>
        <taxon>Rhabditina</taxon>
        <taxon>Rhabditomorpha</taxon>
        <taxon>Strongyloidea</taxon>
        <taxon>Ancylostomatidae</taxon>
        <taxon>Ancylostomatinae</taxon>
        <taxon>Ancylostoma</taxon>
    </lineage>
</organism>
<dbReference type="Proteomes" id="UP000024635">
    <property type="component" value="Unassembled WGS sequence"/>
</dbReference>
<protein>
    <submittedName>
        <fullName evidence="1">Uncharacterized protein</fullName>
    </submittedName>
</protein>
<evidence type="ECO:0000313" key="1">
    <source>
        <dbReference type="EMBL" id="EYC04081.1"/>
    </source>
</evidence>
<dbReference type="EMBL" id="JARK01001426">
    <property type="protein sequence ID" value="EYC04081.1"/>
    <property type="molecule type" value="Genomic_DNA"/>
</dbReference>
<comment type="caution">
    <text evidence="1">The sequence shown here is derived from an EMBL/GenBank/DDBJ whole genome shotgun (WGS) entry which is preliminary data.</text>
</comment>
<reference evidence="2" key="1">
    <citation type="journal article" date="2015" name="Nat. Genet.">
        <title>The genome and transcriptome of the zoonotic hookworm Ancylostoma ceylanicum identify infection-specific gene families.</title>
        <authorList>
            <person name="Schwarz E.M."/>
            <person name="Hu Y."/>
            <person name="Antoshechkin I."/>
            <person name="Miller M.M."/>
            <person name="Sternberg P.W."/>
            <person name="Aroian R.V."/>
        </authorList>
    </citation>
    <scope>NUCLEOTIDE SEQUENCE</scope>
    <source>
        <strain evidence="2">HY135</strain>
    </source>
</reference>
<gene>
    <name evidence="1" type="primary">Acey_s0090.g2404</name>
    <name evidence="1" type="ORF">Y032_0090g2404</name>
</gene>
<evidence type="ECO:0000313" key="2">
    <source>
        <dbReference type="Proteomes" id="UP000024635"/>
    </source>
</evidence>
<dbReference type="AlphaFoldDB" id="A0A016TN21"/>
<name>A0A016TN21_9BILA</name>
<keyword evidence="2" id="KW-1185">Reference proteome</keyword>
<proteinExistence type="predicted"/>
<sequence length="91" mass="10206">MQFAPFAGFCGRTHTLQRSTRPRLRQMGKSTFVFCVSCVFHAVSSLPMSLPSRKTAKFGETFNARIHAGAAFKEFTFSTESVKEALVHFLQ</sequence>